<accession>A0ABY2V6E8</accession>
<evidence type="ECO:0000313" key="2">
    <source>
        <dbReference type="Proteomes" id="UP000305417"/>
    </source>
</evidence>
<dbReference type="RefSeq" id="WP_138108309.1">
    <property type="nucleotide sequence ID" value="NZ_VBUC01000003.1"/>
</dbReference>
<keyword evidence="2" id="KW-1185">Reference proteome</keyword>
<organism evidence="1 2">
    <name type="scientific">Aliarcobacter cibarius</name>
    <dbReference type="NCBI Taxonomy" id="255507"/>
    <lineage>
        <taxon>Bacteria</taxon>
        <taxon>Pseudomonadati</taxon>
        <taxon>Campylobacterota</taxon>
        <taxon>Epsilonproteobacteria</taxon>
        <taxon>Campylobacterales</taxon>
        <taxon>Arcobacteraceae</taxon>
        <taxon>Aliarcobacter</taxon>
    </lineage>
</organism>
<protein>
    <recommendedName>
        <fullName evidence="3">HNH endonuclease</fullName>
    </recommendedName>
</protein>
<dbReference type="EMBL" id="VBUC01000003">
    <property type="protein sequence ID" value="TLT01314.1"/>
    <property type="molecule type" value="Genomic_DNA"/>
</dbReference>
<comment type="caution">
    <text evidence="1">The sequence shown here is derived from an EMBL/GenBank/DDBJ whole genome shotgun (WGS) entry which is preliminary data.</text>
</comment>
<evidence type="ECO:0000313" key="1">
    <source>
        <dbReference type="EMBL" id="TLT01314.1"/>
    </source>
</evidence>
<reference evidence="1 2" key="1">
    <citation type="submission" date="2019-05" db="EMBL/GenBank/DDBJ databases">
        <title>Arcobacter cibarius and Arcobacter thereius providing challenges in identification an antibiotic susceptibility and Quinolone resistance.</title>
        <authorList>
            <person name="Busch A."/>
            <person name="Hanel I."/>
            <person name="Hotzel H."/>
            <person name="Tomaso H."/>
        </authorList>
    </citation>
    <scope>NUCLEOTIDE SEQUENCE [LARGE SCALE GENOMIC DNA]</scope>
    <source>
        <strain evidence="1 2">16CS0831-2</strain>
    </source>
</reference>
<evidence type="ECO:0008006" key="3">
    <source>
        <dbReference type="Google" id="ProtNLM"/>
    </source>
</evidence>
<dbReference type="Proteomes" id="UP000305417">
    <property type="component" value="Unassembled WGS sequence"/>
</dbReference>
<name>A0ABY2V6E8_9BACT</name>
<gene>
    <name evidence="1" type="ORF">FE247_02200</name>
</gene>
<proteinExistence type="predicted"/>
<sequence length="468" mass="53487">MTLNKTCIICSNIANSREHIFPAVFGGRVVNKSIYCSAHNGAFSRHVDSLDKELDILNSAIGVIPDRKNSIKETRLKDSASEEYVYTKDYVKLAAPSALDIAPKTGVEQMQLRFADHMQAQKWMDEQKKRGYEFQNTSYGKVTKTMFVEPMKKKMDLGNDKFMLGVLYIALTFLAHHYPHIARAKELQSVKDILNNDEDTKDIVFWENSDKLDFFGKNRFEFGHIVVIGKIKNTNKIGAIVSFFGKISFAVNLVELNSEILNEFQTIVSFINPLEKDVKKSIVTQKLDLQINLSNKEESKKYLNSLRSGEISNPIEKILSLATTKVLNQDMENIYNKLQKSIEISSPTSYALVVEILSEYEQRILNLITYTIDDFCEFSIDLDENFKIALKQLIKEDENGNKGLNELSFHFLELVKQNIAYEVHKSMVIGSLTTEFLVQLFAKEKGVYVVMNSVFMLMEGKINFDFKS</sequence>